<dbReference type="GO" id="GO:0009401">
    <property type="term" value="P:phosphoenolpyruvate-dependent sugar phosphotransferase system"/>
    <property type="evidence" value="ECO:0007669"/>
    <property type="project" value="UniProtKB-KW"/>
</dbReference>
<dbReference type="Pfam" id="PF03610">
    <property type="entry name" value="EIIA-man"/>
    <property type="match status" value="1"/>
</dbReference>
<organism evidence="9 10">
    <name type="scientific">Enterococcus florum</name>
    <dbReference type="NCBI Taxonomy" id="2480627"/>
    <lineage>
        <taxon>Bacteria</taxon>
        <taxon>Bacillati</taxon>
        <taxon>Bacillota</taxon>
        <taxon>Bacilli</taxon>
        <taxon>Lactobacillales</taxon>
        <taxon>Enterococcaceae</taxon>
        <taxon>Enterococcus</taxon>
    </lineage>
</organism>
<dbReference type="Proteomes" id="UP000290567">
    <property type="component" value="Unassembled WGS sequence"/>
</dbReference>
<evidence type="ECO:0000313" key="10">
    <source>
        <dbReference type="Proteomes" id="UP000290567"/>
    </source>
</evidence>
<keyword evidence="4" id="KW-0762">Sugar transport</keyword>
<keyword evidence="6" id="KW-0598">Phosphotransferase system</keyword>
<comment type="caution">
    <text evidence="9">The sequence shown here is derived from an EMBL/GenBank/DDBJ whole genome shotgun (WGS) entry which is preliminary data.</text>
</comment>
<protein>
    <recommendedName>
        <fullName evidence="8">PTS EIIA type-4 domain-containing protein</fullName>
    </recommendedName>
</protein>
<evidence type="ECO:0000256" key="5">
    <source>
        <dbReference type="ARBA" id="ARBA00022679"/>
    </source>
</evidence>
<dbReference type="EMBL" id="BJCC01000031">
    <property type="protein sequence ID" value="GCF95279.1"/>
    <property type="molecule type" value="Genomic_DNA"/>
</dbReference>
<proteinExistence type="predicted"/>
<dbReference type="CDD" id="cd00006">
    <property type="entry name" value="PTS_IIA_man"/>
    <property type="match status" value="1"/>
</dbReference>
<reference evidence="10" key="1">
    <citation type="submission" date="2019-02" db="EMBL/GenBank/DDBJ databases">
        <title>Draft genome sequence of Enterococcus sp. Gos25-1.</title>
        <authorList>
            <person name="Tanaka N."/>
            <person name="Shiwa Y."/>
            <person name="Fujita N."/>
        </authorList>
    </citation>
    <scope>NUCLEOTIDE SEQUENCE [LARGE SCALE GENOMIC DNA]</scope>
    <source>
        <strain evidence="10">Gos25-1</strain>
    </source>
</reference>
<dbReference type="RefSeq" id="WP_146623679.1">
    <property type="nucleotide sequence ID" value="NZ_BJCC01000031.1"/>
</dbReference>
<evidence type="ECO:0000259" key="8">
    <source>
        <dbReference type="PROSITE" id="PS51096"/>
    </source>
</evidence>
<dbReference type="PROSITE" id="PS51096">
    <property type="entry name" value="PTS_EIIA_TYPE_4"/>
    <property type="match status" value="1"/>
</dbReference>
<keyword evidence="7" id="KW-0418">Kinase</keyword>
<evidence type="ECO:0000256" key="3">
    <source>
        <dbReference type="ARBA" id="ARBA00022490"/>
    </source>
</evidence>
<evidence type="ECO:0000256" key="1">
    <source>
        <dbReference type="ARBA" id="ARBA00004496"/>
    </source>
</evidence>
<dbReference type="PANTHER" id="PTHR33799:SF1">
    <property type="entry name" value="PTS SYSTEM MANNOSE-SPECIFIC EIIAB COMPONENT-RELATED"/>
    <property type="match status" value="1"/>
</dbReference>
<dbReference type="InterPro" id="IPR036662">
    <property type="entry name" value="PTS_EIIA_man-typ_sf"/>
</dbReference>
<dbReference type="SUPFAM" id="SSF53062">
    <property type="entry name" value="PTS system fructose IIA component-like"/>
    <property type="match status" value="1"/>
</dbReference>
<evidence type="ECO:0000256" key="4">
    <source>
        <dbReference type="ARBA" id="ARBA00022597"/>
    </source>
</evidence>
<sequence>MKFIFVSHGDLAKSMLASAQMIVGEQAEATAFGLYPKDDIGGLKDQIKQAIDDFGGGNDVICFTDLFSGSPFNAVVSMMGEYPIYHITGMNLPIVLEAFMSRMNDELTAREIAEKLLKQAPETIIDVNNYLSVNLEEETN</sequence>
<dbReference type="AlphaFoldDB" id="A0A4V0WPW5"/>
<dbReference type="InterPro" id="IPR033887">
    <property type="entry name" value="PTS_IIA_man"/>
</dbReference>
<dbReference type="PANTHER" id="PTHR33799">
    <property type="entry name" value="PTS PERMEASE-RELATED-RELATED"/>
    <property type="match status" value="1"/>
</dbReference>
<gene>
    <name evidence="9" type="ORF">NRIC_31700</name>
</gene>
<keyword evidence="5" id="KW-0808">Transferase</keyword>
<dbReference type="OrthoDB" id="9799827at2"/>
<evidence type="ECO:0000256" key="6">
    <source>
        <dbReference type="ARBA" id="ARBA00022683"/>
    </source>
</evidence>
<evidence type="ECO:0000256" key="2">
    <source>
        <dbReference type="ARBA" id="ARBA00022448"/>
    </source>
</evidence>
<keyword evidence="2" id="KW-0813">Transport</keyword>
<dbReference type="GO" id="GO:0016020">
    <property type="term" value="C:membrane"/>
    <property type="evidence" value="ECO:0007669"/>
    <property type="project" value="InterPro"/>
</dbReference>
<name>A0A4V0WPW5_9ENTE</name>
<dbReference type="InterPro" id="IPR004701">
    <property type="entry name" value="PTS_EIIA_man-typ"/>
</dbReference>
<feature type="domain" description="PTS EIIA type-4" evidence="8">
    <location>
        <begin position="1"/>
        <end position="124"/>
    </location>
</feature>
<evidence type="ECO:0000313" key="9">
    <source>
        <dbReference type="EMBL" id="GCF95279.1"/>
    </source>
</evidence>
<comment type="subcellular location">
    <subcellularLocation>
        <location evidence="1">Cytoplasm</location>
    </subcellularLocation>
</comment>
<dbReference type="GO" id="GO:0005737">
    <property type="term" value="C:cytoplasm"/>
    <property type="evidence" value="ECO:0007669"/>
    <property type="project" value="UniProtKB-SubCell"/>
</dbReference>
<evidence type="ECO:0000256" key="7">
    <source>
        <dbReference type="ARBA" id="ARBA00022777"/>
    </source>
</evidence>
<dbReference type="InterPro" id="IPR051471">
    <property type="entry name" value="Bacterial_PTS_sugar_comp"/>
</dbReference>
<keyword evidence="3" id="KW-0963">Cytoplasm</keyword>
<keyword evidence="10" id="KW-1185">Reference proteome</keyword>
<dbReference type="GO" id="GO:0016301">
    <property type="term" value="F:kinase activity"/>
    <property type="evidence" value="ECO:0007669"/>
    <property type="project" value="UniProtKB-KW"/>
</dbReference>
<dbReference type="Gene3D" id="3.40.50.510">
    <property type="entry name" value="Phosphotransferase system, mannose-type IIA component"/>
    <property type="match status" value="1"/>
</dbReference>
<accession>A0A4V0WPW5</accession>